<feature type="domain" description="Glycosyl transferase family 1" evidence="1">
    <location>
        <begin position="195"/>
        <end position="359"/>
    </location>
</feature>
<dbReference type="InterPro" id="IPR028098">
    <property type="entry name" value="Glyco_trans_4-like_N"/>
</dbReference>
<dbReference type="RefSeq" id="WP_274683340.1">
    <property type="nucleotide sequence ID" value="NZ_JAKNBA010000018.1"/>
</dbReference>
<comment type="caution">
    <text evidence="3">The sequence shown here is derived from an EMBL/GenBank/DDBJ whole genome shotgun (WGS) entry which is preliminary data.</text>
</comment>
<dbReference type="Pfam" id="PF13439">
    <property type="entry name" value="Glyco_transf_4"/>
    <property type="match status" value="1"/>
</dbReference>
<dbReference type="SUPFAM" id="SSF53756">
    <property type="entry name" value="UDP-Glycosyltransferase/glycogen phosphorylase"/>
    <property type="match status" value="1"/>
</dbReference>
<dbReference type="CDD" id="cd03801">
    <property type="entry name" value="GT4_PimA-like"/>
    <property type="match status" value="1"/>
</dbReference>
<evidence type="ECO:0000259" key="2">
    <source>
        <dbReference type="Pfam" id="PF13439"/>
    </source>
</evidence>
<name>A0A9X4EWJ0_9VIBR</name>
<dbReference type="Proteomes" id="UP001140979">
    <property type="component" value="Unassembled WGS sequence"/>
</dbReference>
<feature type="domain" description="Glycosyltransferase subfamily 4-like N-terminal" evidence="2">
    <location>
        <begin position="18"/>
        <end position="179"/>
    </location>
</feature>
<accession>A0A9X4EWJ0</accession>
<sequence length="383" mass="44174">MKNVLFVPGFVCDTWSPIEKYTIDLANELRDECNVIWFVPSIESPSNKFKHEGSRFSLRRPLFIDKINNDKAELYYYSCSKWDVRKFYLLLKDIVEKHKVEYVYVQFGYERYLIPIFSKILGVKVIYHEHGYPPALKYPRIRKIFYKLFVDAFLTISNFVANELPQSKPTWVVYNSIDVKDRNKILEEKQDAAKLRAEILSGGFEKIVVMVAAFRDMKRHDLALDIISKIKCRSNLKIKYVFLGVGDLFEFYLSEVERLNLQEDILMPGHVSNVSEYLAAADLSMLTSLAEPFGVSLLESMNYMLPTLSFSSVSANEIIDDGVDGLLIPLGDTELYAETIVDVLTNNSLAQTLGENAYEKVSETFSNPVWRQKIKFSFMEALK</sequence>
<dbReference type="GO" id="GO:0016757">
    <property type="term" value="F:glycosyltransferase activity"/>
    <property type="evidence" value="ECO:0007669"/>
    <property type="project" value="InterPro"/>
</dbReference>
<gene>
    <name evidence="3" type="ORF">L9W94_11425</name>
</gene>
<reference evidence="3" key="1">
    <citation type="submission" date="2022-02" db="EMBL/GenBank/DDBJ databases">
        <title>Emergence and expansion in Europe of a Vibrio aestuarianus clonal complex pathogenic for oysters.</title>
        <authorList>
            <person name="Mesnil A."/>
            <person name="Travers M.-A."/>
        </authorList>
    </citation>
    <scope>NUCLEOTIDE SEQUENCE</scope>
    <source>
        <strain evidence="3">19_064_11T1</strain>
    </source>
</reference>
<dbReference type="GO" id="GO:1901135">
    <property type="term" value="P:carbohydrate derivative metabolic process"/>
    <property type="evidence" value="ECO:0007669"/>
    <property type="project" value="UniProtKB-ARBA"/>
</dbReference>
<dbReference type="AlphaFoldDB" id="A0A9X4EWJ0"/>
<dbReference type="EMBL" id="JAKNBA010000018">
    <property type="protein sequence ID" value="MDE1242747.1"/>
    <property type="molecule type" value="Genomic_DNA"/>
</dbReference>
<evidence type="ECO:0000259" key="1">
    <source>
        <dbReference type="Pfam" id="PF00534"/>
    </source>
</evidence>
<evidence type="ECO:0000313" key="3">
    <source>
        <dbReference type="EMBL" id="MDE1242747.1"/>
    </source>
</evidence>
<protein>
    <submittedName>
        <fullName evidence="3">Glycosyltransferase family 4 protein</fullName>
    </submittedName>
</protein>
<organism evidence="3 4">
    <name type="scientific">Vibrio aestuarianus</name>
    <dbReference type="NCBI Taxonomy" id="28171"/>
    <lineage>
        <taxon>Bacteria</taxon>
        <taxon>Pseudomonadati</taxon>
        <taxon>Pseudomonadota</taxon>
        <taxon>Gammaproteobacteria</taxon>
        <taxon>Vibrionales</taxon>
        <taxon>Vibrionaceae</taxon>
        <taxon>Vibrio</taxon>
    </lineage>
</organism>
<dbReference type="Gene3D" id="3.40.50.2000">
    <property type="entry name" value="Glycogen Phosphorylase B"/>
    <property type="match status" value="2"/>
</dbReference>
<dbReference type="InterPro" id="IPR001296">
    <property type="entry name" value="Glyco_trans_1"/>
</dbReference>
<evidence type="ECO:0000313" key="4">
    <source>
        <dbReference type="Proteomes" id="UP001140979"/>
    </source>
</evidence>
<proteinExistence type="predicted"/>
<dbReference type="Pfam" id="PF00534">
    <property type="entry name" value="Glycos_transf_1"/>
    <property type="match status" value="1"/>
</dbReference>
<dbReference type="PANTHER" id="PTHR12526">
    <property type="entry name" value="GLYCOSYLTRANSFERASE"/>
    <property type="match status" value="1"/>
</dbReference>